<evidence type="ECO:0000256" key="3">
    <source>
        <dbReference type="ARBA" id="ARBA00022723"/>
    </source>
</evidence>
<sequence length="379" mass="39818">MTTQTLPTVDDVHKALAGVQDPEIRRPITELGMVKSVTITDGVVDVAVYLTVAGCPLRDKITADVTTAVSALEGVRQVRVELDVMSDAQRTELRKTLRGGVEEPVIPFAQPGSLTRVYCVASGKGGVGKSSVTVNLAVAMAQRGLSVGVVDADIYGHSIPRMLGTEARPTQVEKMIMPPQSHGVKLISIGMFTPGNTPVVWRGPMLHRALQQFLADVFWGDLDVLLMDLPPGTGDVAISVAQLVPNAEILVVTTPQQAAAEVAERAGSIALQTRQRVAGVIENMSWLELPDGTRMDVFGEGGGQAVAESLTQAVGAEVPLLGQVPLDPRLREQGDAGTPIVLAEPSSTAAQVLTSVAGKLSVRSRGLAGRLLNVSPAGR</sequence>
<evidence type="ECO:0000313" key="10">
    <source>
        <dbReference type="EMBL" id="GAA0214739.1"/>
    </source>
</evidence>
<keyword evidence="8" id="KW-0378">Hydrolase</keyword>
<comment type="similarity">
    <text evidence="2">In the C-terminal section; belongs to the Mrp/NBP35 ATP-binding proteins family.</text>
</comment>
<comment type="function">
    <text evidence="8">Binds and transfers iron-sulfur (Fe-S) clusters to target apoproteins. Can hydrolyze ATP.</text>
</comment>
<feature type="domain" description="MIP18 family-like" evidence="9">
    <location>
        <begin position="10"/>
        <end position="80"/>
    </location>
</feature>
<dbReference type="Gene3D" id="3.40.50.300">
    <property type="entry name" value="P-loop containing nucleotide triphosphate hydrolases"/>
    <property type="match status" value="1"/>
</dbReference>
<organism evidence="10 11">
    <name type="scientific">Saccharothrix mutabilis subsp. mutabilis</name>
    <dbReference type="NCBI Taxonomy" id="66855"/>
    <lineage>
        <taxon>Bacteria</taxon>
        <taxon>Bacillati</taxon>
        <taxon>Actinomycetota</taxon>
        <taxon>Actinomycetes</taxon>
        <taxon>Pseudonocardiales</taxon>
        <taxon>Pseudonocardiaceae</taxon>
        <taxon>Saccharothrix</taxon>
    </lineage>
</organism>
<accession>A0ABP3CT37</accession>
<comment type="subunit">
    <text evidence="8">Homodimer.</text>
</comment>
<gene>
    <name evidence="10" type="ORF">GCM10010492_10660</name>
</gene>
<comment type="similarity">
    <text evidence="8">Belongs to the Mrp/NBP35 ATP-binding proteins family.</text>
</comment>
<dbReference type="PANTHER" id="PTHR42961">
    <property type="entry name" value="IRON-SULFUR PROTEIN NUBPL"/>
    <property type="match status" value="1"/>
</dbReference>
<dbReference type="HAMAP" id="MF_02040">
    <property type="entry name" value="Mrp_NBP35"/>
    <property type="match status" value="1"/>
</dbReference>
<dbReference type="Pfam" id="PF01883">
    <property type="entry name" value="FeS_assembly_P"/>
    <property type="match status" value="1"/>
</dbReference>
<dbReference type="RefSeq" id="WP_343932477.1">
    <property type="nucleotide sequence ID" value="NZ_BAAABU010000002.1"/>
</dbReference>
<comment type="similarity">
    <text evidence="1">In the N-terminal section; belongs to the MIP18 family.</text>
</comment>
<protein>
    <recommendedName>
        <fullName evidence="8">Iron-sulfur cluster carrier protein</fullName>
    </recommendedName>
</protein>
<evidence type="ECO:0000256" key="6">
    <source>
        <dbReference type="ARBA" id="ARBA00023004"/>
    </source>
</evidence>
<dbReference type="InterPro" id="IPR019591">
    <property type="entry name" value="Mrp/NBP35_ATP-bd"/>
</dbReference>
<dbReference type="Pfam" id="PF10609">
    <property type="entry name" value="ParA"/>
    <property type="match status" value="1"/>
</dbReference>
<comment type="caution">
    <text evidence="10">The sequence shown here is derived from an EMBL/GenBank/DDBJ whole genome shotgun (WGS) entry which is preliminary data.</text>
</comment>
<dbReference type="CDD" id="cd02037">
    <property type="entry name" value="Mrp_NBP35"/>
    <property type="match status" value="1"/>
</dbReference>
<dbReference type="PROSITE" id="PS01215">
    <property type="entry name" value="MRP"/>
    <property type="match status" value="1"/>
</dbReference>
<evidence type="ECO:0000256" key="7">
    <source>
        <dbReference type="ARBA" id="ARBA00023014"/>
    </source>
</evidence>
<evidence type="ECO:0000256" key="8">
    <source>
        <dbReference type="HAMAP-Rule" id="MF_02040"/>
    </source>
</evidence>
<dbReference type="SUPFAM" id="SSF117916">
    <property type="entry name" value="Fe-S cluster assembly (FSCA) domain-like"/>
    <property type="match status" value="1"/>
</dbReference>
<dbReference type="InterPro" id="IPR034904">
    <property type="entry name" value="FSCA_dom_sf"/>
</dbReference>
<dbReference type="Gene3D" id="3.30.300.130">
    <property type="entry name" value="Fe-S cluster assembly (FSCA)"/>
    <property type="match status" value="1"/>
</dbReference>
<keyword evidence="3 8" id="KW-0479">Metal-binding</keyword>
<dbReference type="Proteomes" id="UP001500416">
    <property type="component" value="Unassembled WGS sequence"/>
</dbReference>
<keyword evidence="4 8" id="KW-0547">Nucleotide-binding</keyword>
<dbReference type="InterPro" id="IPR000808">
    <property type="entry name" value="Mrp-like_CS"/>
</dbReference>
<dbReference type="InterPro" id="IPR002744">
    <property type="entry name" value="MIP18-like"/>
</dbReference>
<keyword evidence="7 8" id="KW-0411">Iron-sulfur</keyword>
<dbReference type="SUPFAM" id="SSF52540">
    <property type="entry name" value="P-loop containing nucleoside triphosphate hydrolases"/>
    <property type="match status" value="1"/>
</dbReference>
<dbReference type="InterPro" id="IPR044304">
    <property type="entry name" value="NUBPL-like"/>
</dbReference>
<evidence type="ECO:0000313" key="11">
    <source>
        <dbReference type="Proteomes" id="UP001500416"/>
    </source>
</evidence>
<keyword evidence="5 8" id="KW-0067">ATP-binding</keyword>
<name>A0ABP3CT37_9PSEU</name>
<dbReference type="EMBL" id="BAAABU010000002">
    <property type="protein sequence ID" value="GAA0214739.1"/>
    <property type="molecule type" value="Genomic_DNA"/>
</dbReference>
<feature type="binding site" evidence="8">
    <location>
        <begin position="123"/>
        <end position="130"/>
    </location>
    <ligand>
        <name>ATP</name>
        <dbReference type="ChEBI" id="CHEBI:30616"/>
    </ligand>
</feature>
<proteinExistence type="inferred from homology"/>
<keyword evidence="11" id="KW-1185">Reference proteome</keyword>
<dbReference type="PANTHER" id="PTHR42961:SF2">
    <property type="entry name" value="IRON-SULFUR PROTEIN NUBPL"/>
    <property type="match status" value="1"/>
</dbReference>
<evidence type="ECO:0000256" key="2">
    <source>
        <dbReference type="ARBA" id="ARBA00008205"/>
    </source>
</evidence>
<evidence type="ECO:0000256" key="1">
    <source>
        <dbReference type="ARBA" id="ARBA00007352"/>
    </source>
</evidence>
<reference evidence="11" key="1">
    <citation type="journal article" date="2019" name="Int. J. Syst. Evol. Microbiol.">
        <title>The Global Catalogue of Microorganisms (GCM) 10K type strain sequencing project: providing services to taxonomists for standard genome sequencing and annotation.</title>
        <authorList>
            <consortium name="The Broad Institute Genomics Platform"/>
            <consortium name="The Broad Institute Genome Sequencing Center for Infectious Disease"/>
            <person name="Wu L."/>
            <person name="Ma J."/>
        </authorList>
    </citation>
    <scope>NUCLEOTIDE SEQUENCE [LARGE SCALE GENOMIC DNA]</scope>
    <source>
        <strain evidence="11">JCM 3380</strain>
    </source>
</reference>
<dbReference type="InterPro" id="IPR027417">
    <property type="entry name" value="P-loop_NTPase"/>
</dbReference>
<evidence type="ECO:0000256" key="4">
    <source>
        <dbReference type="ARBA" id="ARBA00022741"/>
    </source>
</evidence>
<keyword evidence="6 8" id="KW-0408">Iron</keyword>
<evidence type="ECO:0000256" key="5">
    <source>
        <dbReference type="ARBA" id="ARBA00022840"/>
    </source>
</evidence>
<dbReference type="InterPro" id="IPR033756">
    <property type="entry name" value="YlxH/NBP35"/>
</dbReference>
<evidence type="ECO:0000259" key="9">
    <source>
        <dbReference type="Pfam" id="PF01883"/>
    </source>
</evidence>